<dbReference type="EMBL" id="QSCF01000037">
    <property type="protein sequence ID" value="RGX76813.1"/>
    <property type="molecule type" value="Genomic_DNA"/>
</dbReference>
<name>A0A413H044_9BACE</name>
<evidence type="ECO:0000313" key="2">
    <source>
        <dbReference type="Proteomes" id="UP000286075"/>
    </source>
</evidence>
<dbReference type="AlphaFoldDB" id="A0A413H044"/>
<gene>
    <name evidence="1" type="ORF">DXA68_18440</name>
</gene>
<comment type="caution">
    <text evidence="1">The sequence shown here is derived from an EMBL/GenBank/DDBJ whole genome shotgun (WGS) entry which is preliminary data.</text>
</comment>
<dbReference type="Proteomes" id="UP000286075">
    <property type="component" value="Unassembled WGS sequence"/>
</dbReference>
<sequence>MKHSKSGVYQQTIKLVTGVLAFNITTTLPKVNTTFVKVNTKLAKVNIKLGRKDTSAKSVEGKVNARITLVNEVKFRLLCLVVIDFFIN</sequence>
<reference evidence="1 2" key="1">
    <citation type="submission" date="2018-08" db="EMBL/GenBank/DDBJ databases">
        <title>A genome reference for cultivated species of the human gut microbiota.</title>
        <authorList>
            <person name="Zou Y."/>
            <person name="Xue W."/>
            <person name="Luo G."/>
        </authorList>
    </citation>
    <scope>NUCLEOTIDE SEQUENCE [LARGE SCALE GENOMIC DNA]</scope>
    <source>
        <strain evidence="1 2">OF03-9BH</strain>
    </source>
</reference>
<protein>
    <submittedName>
        <fullName evidence="1">Uncharacterized protein</fullName>
    </submittedName>
</protein>
<accession>A0A413H044</accession>
<organism evidence="1 2">
    <name type="scientific">Bacteroides stercorirosoris</name>
    <dbReference type="NCBI Taxonomy" id="871324"/>
    <lineage>
        <taxon>Bacteria</taxon>
        <taxon>Pseudomonadati</taxon>
        <taxon>Bacteroidota</taxon>
        <taxon>Bacteroidia</taxon>
        <taxon>Bacteroidales</taxon>
        <taxon>Bacteroidaceae</taxon>
        <taxon>Bacteroides</taxon>
    </lineage>
</organism>
<proteinExistence type="predicted"/>
<evidence type="ECO:0000313" key="1">
    <source>
        <dbReference type="EMBL" id="RGX76813.1"/>
    </source>
</evidence>